<dbReference type="SUPFAM" id="SSF54849">
    <property type="entry name" value="GroEL-intermediate domain like"/>
    <property type="match status" value="1"/>
</dbReference>
<dbReference type="PRINTS" id="PR00304">
    <property type="entry name" value="TCOMPLEXTCP1"/>
</dbReference>
<dbReference type="Gene3D" id="1.10.560.10">
    <property type="entry name" value="GroEL-like equatorial domain"/>
    <property type="match status" value="1"/>
</dbReference>
<dbReference type="GO" id="GO:0005524">
    <property type="term" value="F:ATP binding"/>
    <property type="evidence" value="ECO:0007669"/>
    <property type="project" value="UniProtKB-KW"/>
</dbReference>
<dbReference type="EMBL" id="KU595567">
    <property type="protein sequence ID" value="AQM32733.1"/>
    <property type="molecule type" value="Genomic_DNA"/>
</dbReference>
<evidence type="ECO:0000256" key="2">
    <source>
        <dbReference type="ARBA" id="ARBA00022741"/>
    </source>
</evidence>
<sequence length="498" mass="53132">MNENESNTSAVVHNIRAAKRAVTTVKTTLGPMGMDKMMVDAGGNVIVTNDGATILQELDITHPAAKMVVEAANTQENICYDGTTSTVVLAGELLGNSELLFNKGLHANIICRGYRKASKWATEHINTLTTPAKKHLANVAKTSITGKALESSMEHVSGLCVEAVEKSGGEFERIRVLCQPGGSLDDSSCFSGVVLHKEFMLPAMPLQPTGKAILLNTGLGDTKSEDNVQLSLSSATEYQQYKKQSGREQWIEKAQSIISMLPDGGVVFVRDSVNEVVAATLAREEISLVHRLPESDMTALAKLLNTSVCHSTDDLVEAVDCDVECKQIGDMKYVVVKGDGEVTTLILRGATKQTLDETERGFEDALGVVCLAYSSGEVVAGGGSAYLNAALYLRSRAAEAGGREQMAIDAFADALESIPATIAENAGHDPLDTILTLRNEHKAGNTDSGPDIENGGAHSMKAENVYEPLELVRQAIISASEVTISILRIDDIIGKKSD</sequence>
<evidence type="ECO:0000256" key="3">
    <source>
        <dbReference type="ARBA" id="ARBA00022840"/>
    </source>
</evidence>
<reference evidence="5" key="1">
    <citation type="journal article" date="2017" name="ISME J.">
        <title>Novel chaperonins are prevalent in the virioplankton and demonstrate links to viral biology and ecology.</title>
        <authorList>
            <person name="Marine R.L."/>
            <person name="Nasko D.J."/>
            <person name="Wray J."/>
            <person name="Polson S.W."/>
            <person name="Wommack K.E."/>
        </authorList>
    </citation>
    <scope>NUCLEOTIDE SEQUENCE</scope>
</reference>
<name>A0A240F7F7_9VIRU</name>
<keyword evidence="4" id="KW-0143">Chaperone</keyword>
<dbReference type="InterPro" id="IPR053374">
    <property type="entry name" value="TCP-1_chaperonin"/>
</dbReference>
<evidence type="ECO:0000313" key="5">
    <source>
        <dbReference type="EMBL" id="AQM32733.1"/>
    </source>
</evidence>
<dbReference type="GO" id="GO:0016887">
    <property type="term" value="F:ATP hydrolysis activity"/>
    <property type="evidence" value="ECO:0007669"/>
    <property type="project" value="InterPro"/>
</dbReference>
<evidence type="ECO:0000256" key="4">
    <source>
        <dbReference type="ARBA" id="ARBA00023186"/>
    </source>
</evidence>
<keyword evidence="2" id="KW-0547">Nucleotide-binding</keyword>
<dbReference type="GO" id="GO:0140662">
    <property type="term" value="F:ATP-dependent protein folding chaperone"/>
    <property type="evidence" value="ECO:0007669"/>
    <property type="project" value="InterPro"/>
</dbReference>
<dbReference type="PROSITE" id="PS00750">
    <property type="entry name" value="TCP1_1"/>
    <property type="match status" value="1"/>
</dbReference>
<keyword evidence="3" id="KW-0067">ATP-binding</keyword>
<dbReference type="Gene3D" id="3.50.7.10">
    <property type="entry name" value="GroEL"/>
    <property type="match status" value="1"/>
</dbReference>
<dbReference type="InterPro" id="IPR002423">
    <property type="entry name" value="Cpn60/GroEL/TCP-1"/>
</dbReference>
<dbReference type="Gene3D" id="3.30.260.10">
    <property type="entry name" value="TCP-1-like chaperonin intermediate domain"/>
    <property type="match status" value="1"/>
</dbReference>
<dbReference type="NCBIfam" id="NF041083">
    <property type="entry name" value="thermosome_beta"/>
    <property type="match status" value="1"/>
</dbReference>
<dbReference type="GO" id="GO:0051082">
    <property type="term" value="F:unfolded protein binding"/>
    <property type="evidence" value="ECO:0007669"/>
    <property type="project" value="InterPro"/>
</dbReference>
<dbReference type="InterPro" id="IPR002194">
    <property type="entry name" value="Chaperonin_TCP-1_CS"/>
</dbReference>
<dbReference type="InterPro" id="IPR027409">
    <property type="entry name" value="GroEL-like_apical_dom_sf"/>
</dbReference>
<dbReference type="SUPFAM" id="SSF48592">
    <property type="entry name" value="GroEL equatorial domain-like"/>
    <property type="match status" value="1"/>
</dbReference>
<protein>
    <submittedName>
        <fullName evidence="5">Thermosome</fullName>
    </submittedName>
</protein>
<dbReference type="PROSITE" id="PS00751">
    <property type="entry name" value="TCP1_2"/>
    <property type="match status" value="1"/>
</dbReference>
<comment type="similarity">
    <text evidence="1">Belongs to the TCP-1 chaperonin family.</text>
</comment>
<dbReference type="SUPFAM" id="SSF52029">
    <property type="entry name" value="GroEL apical domain-like"/>
    <property type="match status" value="1"/>
</dbReference>
<dbReference type="InterPro" id="IPR027413">
    <property type="entry name" value="GROEL-like_equatorial_sf"/>
</dbReference>
<organism evidence="5">
    <name type="scientific">uncultured virus</name>
    <dbReference type="NCBI Taxonomy" id="340016"/>
    <lineage>
        <taxon>Viruses</taxon>
        <taxon>environmental samples</taxon>
    </lineage>
</organism>
<evidence type="ECO:0000256" key="1">
    <source>
        <dbReference type="ARBA" id="ARBA00008020"/>
    </source>
</evidence>
<dbReference type="InterPro" id="IPR027410">
    <property type="entry name" value="TCP-1-like_intermed_sf"/>
</dbReference>
<accession>A0A240F7F7</accession>
<dbReference type="Pfam" id="PF00118">
    <property type="entry name" value="Cpn60_TCP1"/>
    <property type="match status" value="1"/>
</dbReference>
<dbReference type="InterPro" id="IPR017998">
    <property type="entry name" value="Chaperone_TCP-1"/>
</dbReference>
<dbReference type="PANTHER" id="PTHR11353">
    <property type="entry name" value="CHAPERONIN"/>
    <property type="match status" value="1"/>
</dbReference>
<proteinExistence type="inferred from homology"/>